<feature type="compositionally biased region" description="Acidic residues" evidence="1">
    <location>
        <begin position="409"/>
        <end position="423"/>
    </location>
</feature>
<dbReference type="SMART" id="SM00717">
    <property type="entry name" value="SANT"/>
    <property type="match status" value="1"/>
</dbReference>
<dbReference type="InterPro" id="IPR009057">
    <property type="entry name" value="Homeodomain-like_sf"/>
</dbReference>
<dbReference type="GO" id="GO:0001181">
    <property type="term" value="F:RNA polymerase I general transcription initiation factor activity"/>
    <property type="evidence" value="ECO:0007669"/>
    <property type="project" value="TreeGrafter"/>
</dbReference>
<feature type="domain" description="Myb-like" evidence="2">
    <location>
        <begin position="162"/>
        <end position="211"/>
    </location>
</feature>
<evidence type="ECO:0000256" key="1">
    <source>
        <dbReference type="SAM" id="MobiDB-lite"/>
    </source>
</evidence>
<comment type="caution">
    <text evidence="3">The sequence shown here is derived from an EMBL/GenBank/DDBJ whole genome shotgun (WGS) entry which is preliminary data.</text>
</comment>
<gene>
    <name evidence="3" type="ORF">NKR19_g8936</name>
</gene>
<feature type="compositionally biased region" description="Acidic residues" evidence="1">
    <location>
        <begin position="34"/>
        <end position="44"/>
    </location>
</feature>
<feature type="region of interest" description="Disordered" evidence="1">
    <location>
        <begin position="1"/>
        <end position="112"/>
    </location>
</feature>
<feature type="region of interest" description="Disordered" evidence="1">
    <location>
        <begin position="409"/>
        <end position="436"/>
    </location>
</feature>
<dbReference type="Proteomes" id="UP001174691">
    <property type="component" value="Unassembled WGS sequence"/>
</dbReference>
<keyword evidence="4" id="KW-1185">Reference proteome</keyword>
<name>A0AA38R2R0_9PEZI</name>
<dbReference type="EMBL" id="JANBVN010000195">
    <property type="protein sequence ID" value="KAJ9133775.1"/>
    <property type="molecule type" value="Genomic_DNA"/>
</dbReference>
<dbReference type="GO" id="GO:0000500">
    <property type="term" value="C:RNA polymerase I upstream activating factor complex"/>
    <property type="evidence" value="ECO:0007669"/>
    <property type="project" value="InterPro"/>
</dbReference>
<feature type="compositionally biased region" description="Low complexity" evidence="1">
    <location>
        <begin position="466"/>
        <end position="475"/>
    </location>
</feature>
<dbReference type="CDD" id="cd00167">
    <property type="entry name" value="SANT"/>
    <property type="match status" value="1"/>
</dbReference>
<accession>A0AA38R2R0</accession>
<dbReference type="InterPro" id="IPR001005">
    <property type="entry name" value="SANT/Myb"/>
</dbReference>
<dbReference type="SUPFAM" id="SSF46689">
    <property type="entry name" value="Homeodomain-like"/>
    <property type="match status" value="1"/>
</dbReference>
<feature type="region of interest" description="Disordered" evidence="1">
    <location>
        <begin position="452"/>
        <end position="482"/>
    </location>
</feature>
<dbReference type="GO" id="GO:0000182">
    <property type="term" value="F:rDNA binding"/>
    <property type="evidence" value="ECO:0007669"/>
    <property type="project" value="TreeGrafter"/>
</dbReference>
<feature type="compositionally biased region" description="Acidic residues" evidence="1">
    <location>
        <begin position="455"/>
        <end position="465"/>
    </location>
</feature>
<feature type="compositionally biased region" description="Acidic residues" evidence="1">
    <location>
        <begin position="63"/>
        <end position="83"/>
    </location>
</feature>
<evidence type="ECO:0000259" key="2">
    <source>
        <dbReference type="SMART" id="SM00717"/>
    </source>
</evidence>
<reference evidence="3" key="1">
    <citation type="submission" date="2022-07" db="EMBL/GenBank/DDBJ databases">
        <title>Fungi with potential for degradation of polypropylene.</title>
        <authorList>
            <person name="Gostincar C."/>
        </authorList>
    </citation>
    <scope>NUCLEOTIDE SEQUENCE</scope>
    <source>
        <strain evidence="3">EXF-13287</strain>
    </source>
</reference>
<dbReference type="InterPro" id="IPR039601">
    <property type="entry name" value="Rrn5"/>
</dbReference>
<dbReference type="PANTHER" id="PTHR28079">
    <property type="entry name" value="RNA POLYMERASE I-SPECIFIC TRANSCRIPTION INITIATION FACTOR RRN5"/>
    <property type="match status" value="1"/>
</dbReference>
<evidence type="ECO:0000313" key="4">
    <source>
        <dbReference type="Proteomes" id="UP001174691"/>
    </source>
</evidence>
<dbReference type="AlphaFoldDB" id="A0AA38R2R0"/>
<dbReference type="GO" id="GO:0006361">
    <property type="term" value="P:transcription initiation at RNA polymerase I promoter"/>
    <property type="evidence" value="ECO:0007669"/>
    <property type="project" value="TreeGrafter"/>
</dbReference>
<protein>
    <submittedName>
        <fullName evidence="3">DNA-binding protein</fullName>
    </submittedName>
</protein>
<dbReference type="PANTHER" id="PTHR28079:SF1">
    <property type="entry name" value="RNA POLYMERASE I-SPECIFIC TRANSCRIPTION INITIATION FACTOR RRN5"/>
    <property type="match status" value="1"/>
</dbReference>
<organism evidence="3 4">
    <name type="scientific">Coniochaeta hoffmannii</name>
    <dbReference type="NCBI Taxonomy" id="91930"/>
    <lineage>
        <taxon>Eukaryota</taxon>
        <taxon>Fungi</taxon>
        <taxon>Dikarya</taxon>
        <taxon>Ascomycota</taxon>
        <taxon>Pezizomycotina</taxon>
        <taxon>Sordariomycetes</taxon>
        <taxon>Sordariomycetidae</taxon>
        <taxon>Coniochaetales</taxon>
        <taxon>Coniochaetaceae</taxon>
        <taxon>Coniochaeta</taxon>
    </lineage>
</organism>
<dbReference type="Gene3D" id="1.10.10.60">
    <property type="entry name" value="Homeodomain-like"/>
    <property type="match status" value="1"/>
</dbReference>
<evidence type="ECO:0000313" key="3">
    <source>
        <dbReference type="EMBL" id="KAJ9133775.1"/>
    </source>
</evidence>
<proteinExistence type="predicted"/>
<dbReference type="GO" id="GO:0042790">
    <property type="term" value="P:nucleolar large rRNA transcription by RNA polymerase I"/>
    <property type="evidence" value="ECO:0007669"/>
    <property type="project" value="InterPro"/>
</dbReference>
<sequence>MASDESSSVHEDGQRDETDDLLLPDAPLTTVEVSDAEGEPEESSSDGLGFMNEPLPPPPMNSSDDDLYEPESPDDGAEFEDQEEVIKPEEDADDTVLDRTPSPWAPVKRRAEEVGVGDRPFKRARGTAFNHGYLTILNTDIEDAAAQYVPREEQHLLASQIGLTKWTSVEKELFFEALSRLGTDDIQGIARRIRTKGEVEVRQYVKLLQDTVKTHKGERKHMPICPEDVPAAIEISPKCSAALEEAADAIASRQETYEESLERKQWGDNWLITPFNYRRIEAEAPGDMPSLQLFRVSSWLRLPERVFMNANFPENNWQFVADDNPSIRATALEDFYSLAVSITKRLVAATIYVAQSRIRAKKDVYHKYEAKNLVWGKDVEAAALSIGLQKDSVRFWAGCARRLRLDVYDDDDLDDDDNDADAENDAHSEADEEPMAYDEVEAALGGVKERQAFAEQEDDSEDEQLLELSDTPSLDELSDLDDRPDDRLAIQQSYQEPTSAQPPQEEDDTELDINEDAVRIETKELLLYTAQANPPTTRTRQAAEFRIRNELQHVAYVDALDAKASQREERRLWQMLGRDPPDAFVKVKVPEKGPRRIWQSVDDMYPSSGDWRDGVKYVTEWERTLEDGKEPK</sequence>
<keyword evidence="3" id="KW-0238">DNA-binding</keyword>
<feature type="compositionally biased region" description="Basic and acidic residues" evidence="1">
    <location>
        <begin position="7"/>
        <end position="16"/>
    </location>
</feature>